<dbReference type="OrthoDB" id="1673646at2"/>
<dbReference type="Proteomes" id="UP000193083">
    <property type="component" value="Unassembled WGS sequence"/>
</dbReference>
<accession>A0A1X7PJ49</accession>
<dbReference type="InterPro" id="IPR035919">
    <property type="entry name" value="EAL_sf"/>
</dbReference>
<organism evidence="2 3">
    <name type="scientific">Mesorhizobium australicum</name>
    <dbReference type="NCBI Taxonomy" id="536018"/>
    <lineage>
        <taxon>Bacteria</taxon>
        <taxon>Pseudomonadati</taxon>
        <taxon>Pseudomonadota</taxon>
        <taxon>Alphaproteobacteria</taxon>
        <taxon>Hyphomicrobiales</taxon>
        <taxon>Phyllobacteriaceae</taxon>
        <taxon>Mesorhizobium</taxon>
    </lineage>
</organism>
<dbReference type="PROSITE" id="PS50883">
    <property type="entry name" value="EAL"/>
    <property type="match status" value="1"/>
</dbReference>
<sequence length="283" mass="31610">MTGRLIFDNEILVDEIGLRTARYRDVHIKSAYQPVWRFRDGVLRARSVEAFARVFREGVAVPAVEFLAQVEPDERFYVEWLCQTLHLENYPNIGASGVELFFNYDPRVNTDLDRSIAQLGEMAERLGRLGVDSGLLVCEITQADTLDRDTFVRLAAEIRRLGMRLAIDGFGVASATLDHVRTVAPEFVKFDGAFLRRVMEEPAALHLLSRLSNSLKAAGALVIFEGLETPGQLVTGIETGADYLQGFLLGKPELAGSHFDDRPWRIEHFTGLGDRVVPLYAAS</sequence>
<dbReference type="InterPro" id="IPR050706">
    <property type="entry name" value="Cyclic-di-GMP_PDE-like"/>
</dbReference>
<evidence type="ECO:0000313" key="2">
    <source>
        <dbReference type="EMBL" id="SMH50896.1"/>
    </source>
</evidence>
<dbReference type="PANTHER" id="PTHR33121">
    <property type="entry name" value="CYCLIC DI-GMP PHOSPHODIESTERASE PDEF"/>
    <property type="match status" value="1"/>
</dbReference>
<dbReference type="CDD" id="cd01948">
    <property type="entry name" value="EAL"/>
    <property type="match status" value="1"/>
</dbReference>
<proteinExistence type="predicted"/>
<dbReference type="AlphaFoldDB" id="A0A1X7PJ49"/>
<dbReference type="SMART" id="SM00052">
    <property type="entry name" value="EAL"/>
    <property type="match status" value="1"/>
</dbReference>
<gene>
    <name evidence="2" type="ORF">SAMN02982922_4292</name>
</gene>
<name>A0A1X7PJ49_9HYPH</name>
<dbReference type="SUPFAM" id="SSF141868">
    <property type="entry name" value="EAL domain-like"/>
    <property type="match status" value="1"/>
</dbReference>
<evidence type="ECO:0000259" key="1">
    <source>
        <dbReference type="PROSITE" id="PS50883"/>
    </source>
</evidence>
<dbReference type="Pfam" id="PF00563">
    <property type="entry name" value="EAL"/>
    <property type="match status" value="1"/>
</dbReference>
<dbReference type="GO" id="GO:0071111">
    <property type="term" value="F:cyclic-guanylate-specific phosphodiesterase activity"/>
    <property type="evidence" value="ECO:0007669"/>
    <property type="project" value="InterPro"/>
</dbReference>
<dbReference type="InterPro" id="IPR001633">
    <property type="entry name" value="EAL_dom"/>
</dbReference>
<dbReference type="PANTHER" id="PTHR33121:SF70">
    <property type="entry name" value="SIGNALING PROTEIN YKOW"/>
    <property type="match status" value="1"/>
</dbReference>
<reference evidence="2 3" key="1">
    <citation type="submission" date="2017-04" db="EMBL/GenBank/DDBJ databases">
        <authorList>
            <person name="Afonso C.L."/>
            <person name="Miller P.J."/>
            <person name="Scott M.A."/>
            <person name="Spackman E."/>
            <person name="Goraichik I."/>
            <person name="Dimitrov K.M."/>
            <person name="Suarez D.L."/>
            <person name="Swayne D.E."/>
        </authorList>
    </citation>
    <scope>NUCLEOTIDE SEQUENCE [LARGE SCALE GENOMIC DNA]</scope>
    <source>
        <strain evidence="2 3">B5P</strain>
    </source>
</reference>
<keyword evidence="3" id="KW-1185">Reference proteome</keyword>
<feature type="domain" description="EAL" evidence="1">
    <location>
        <begin position="11"/>
        <end position="266"/>
    </location>
</feature>
<dbReference type="EMBL" id="FXBL01000004">
    <property type="protein sequence ID" value="SMH50896.1"/>
    <property type="molecule type" value="Genomic_DNA"/>
</dbReference>
<protein>
    <submittedName>
        <fullName evidence="2">EAL domain, c-di-GMP-specific phosphodiesterase class I (Or its enzymatically inactive variant)</fullName>
    </submittedName>
</protein>
<evidence type="ECO:0000313" key="3">
    <source>
        <dbReference type="Proteomes" id="UP000193083"/>
    </source>
</evidence>
<dbReference type="Gene3D" id="3.20.20.450">
    <property type="entry name" value="EAL domain"/>
    <property type="match status" value="1"/>
</dbReference>
<dbReference type="RefSeq" id="WP_085465998.1">
    <property type="nucleotide sequence ID" value="NZ_FXBL01000004.1"/>
</dbReference>